<protein>
    <submittedName>
        <fullName evidence="2">Uncharacterized protein</fullName>
    </submittedName>
</protein>
<reference evidence="3" key="1">
    <citation type="submission" date="2024-07" db="EMBL/GenBank/DDBJ databases">
        <title>Two chromosome-level genome assemblies of Korean endemic species Abeliophyllum distichum and Forsythia ovata (Oleaceae).</title>
        <authorList>
            <person name="Jang H."/>
        </authorList>
    </citation>
    <scope>NUCLEOTIDE SEQUENCE [LARGE SCALE GENOMIC DNA]</scope>
</reference>
<keyword evidence="3" id="KW-1185">Reference proteome</keyword>
<name>A0ABD1S9U8_9LAMI</name>
<comment type="caution">
    <text evidence="2">The sequence shown here is derived from an EMBL/GenBank/DDBJ whole genome shotgun (WGS) entry which is preliminary data.</text>
</comment>
<dbReference type="EMBL" id="JBFOLK010000007">
    <property type="protein sequence ID" value="KAL2497524.1"/>
    <property type="molecule type" value="Genomic_DNA"/>
</dbReference>
<dbReference type="Proteomes" id="UP001604336">
    <property type="component" value="Unassembled WGS sequence"/>
</dbReference>
<proteinExistence type="predicted"/>
<feature type="region of interest" description="Disordered" evidence="1">
    <location>
        <begin position="61"/>
        <end position="109"/>
    </location>
</feature>
<feature type="compositionally biased region" description="Low complexity" evidence="1">
    <location>
        <begin position="61"/>
        <end position="75"/>
    </location>
</feature>
<evidence type="ECO:0000256" key="1">
    <source>
        <dbReference type="SAM" id="MobiDB-lite"/>
    </source>
</evidence>
<organism evidence="2 3">
    <name type="scientific">Abeliophyllum distichum</name>
    <dbReference type="NCBI Taxonomy" id="126358"/>
    <lineage>
        <taxon>Eukaryota</taxon>
        <taxon>Viridiplantae</taxon>
        <taxon>Streptophyta</taxon>
        <taxon>Embryophyta</taxon>
        <taxon>Tracheophyta</taxon>
        <taxon>Spermatophyta</taxon>
        <taxon>Magnoliopsida</taxon>
        <taxon>eudicotyledons</taxon>
        <taxon>Gunneridae</taxon>
        <taxon>Pentapetalae</taxon>
        <taxon>asterids</taxon>
        <taxon>lamiids</taxon>
        <taxon>Lamiales</taxon>
        <taxon>Oleaceae</taxon>
        <taxon>Forsythieae</taxon>
        <taxon>Abeliophyllum</taxon>
    </lineage>
</organism>
<accession>A0ABD1S9U8</accession>
<gene>
    <name evidence="2" type="ORF">Adt_23074</name>
</gene>
<evidence type="ECO:0000313" key="3">
    <source>
        <dbReference type="Proteomes" id="UP001604336"/>
    </source>
</evidence>
<evidence type="ECO:0000313" key="2">
    <source>
        <dbReference type="EMBL" id="KAL2497524.1"/>
    </source>
</evidence>
<sequence length="109" mass="11039">MEWPMDIFPCLATTRSHSIGRKIDYPGCVEGLCAKKKKRGGGEEAVLAGAADSAPAGVAEAAHGGAADSAPAGAAVPTGEAGLGRDPMLTFGPDRTDIWVGSNGKMGWN</sequence>
<dbReference type="AlphaFoldDB" id="A0ABD1S9U8"/>